<evidence type="ECO:0000256" key="4">
    <source>
        <dbReference type="ARBA" id="ARBA00022553"/>
    </source>
</evidence>
<evidence type="ECO:0000259" key="10">
    <source>
        <dbReference type="PROSITE" id="PS50109"/>
    </source>
</evidence>
<comment type="subcellular location">
    <subcellularLocation>
        <location evidence="2">Membrane</location>
    </subcellularLocation>
</comment>
<dbReference type="Gene3D" id="6.10.340.10">
    <property type="match status" value="1"/>
</dbReference>
<evidence type="ECO:0000256" key="6">
    <source>
        <dbReference type="ARBA" id="ARBA00022777"/>
    </source>
</evidence>
<keyword evidence="8" id="KW-0175">Coiled coil</keyword>
<evidence type="ECO:0000313" key="13">
    <source>
        <dbReference type="Proteomes" id="UP000000268"/>
    </source>
</evidence>
<dbReference type="KEGG" id="amr:AM1_1468"/>
<feature type="domain" description="Histidine kinase" evidence="10">
    <location>
        <begin position="272"/>
        <end position="488"/>
    </location>
</feature>
<dbReference type="CDD" id="cd00075">
    <property type="entry name" value="HATPase"/>
    <property type="match status" value="1"/>
</dbReference>
<dbReference type="eggNOG" id="COG2205">
    <property type="taxonomic scope" value="Bacteria"/>
</dbReference>
<dbReference type="InterPro" id="IPR003660">
    <property type="entry name" value="HAMP_dom"/>
</dbReference>
<dbReference type="RefSeq" id="WP_012162025.1">
    <property type="nucleotide sequence ID" value="NC_009925.1"/>
</dbReference>
<evidence type="ECO:0000256" key="9">
    <source>
        <dbReference type="SAM" id="Phobius"/>
    </source>
</evidence>
<protein>
    <recommendedName>
        <fullName evidence="3">histidine kinase</fullName>
        <ecNumber evidence="3">2.7.13.3</ecNumber>
    </recommendedName>
</protein>
<dbReference type="SUPFAM" id="SSF158472">
    <property type="entry name" value="HAMP domain-like"/>
    <property type="match status" value="1"/>
</dbReference>
<organism evidence="12 13">
    <name type="scientific">Acaryochloris marina (strain MBIC 11017)</name>
    <dbReference type="NCBI Taxonomy" id="329726"/>
    <lineage>
        <taxon>Bacteria</taxon>
        <taxon>Bacillati</taxon>
        <taxon>Cyanobacteriota</taxon>
        <taxon>Cyanophyceae</taxon>
        <taxon>Acaryochloridales</taxon>
        <taxon>Acaryochloridaceae</taxon>
        <taxon>Acaryochloris</taxon>
    </lineage>
</organism>
<dbReference type="Gene3D" id="1.10.287.130">
    <property type="match status" value="1"/>
</dbReference>
<dbReference type="SUPFAM" id="SSF55874">
    <property type="entry name" value="ATPase domain of HSP90 chaperone/DNA topoisomerase II/histidine kinase"/>
    <property type="match status" value="1"/>
</dbReference>
<evidence type="ECO:0000256" key="3">
    <source>
        <dbReference type="ARBA" id="ARBA00012438"/>
    </source>
</evidence>
<dbReference type="InterPro" id="IPR007891">
    <property type="entry name" value="CHASE3"/>
</dbReference>
<dbReference type="GO" id="GO:0005886">
    <property type="term" value="C:plasma membrane"/>
    <property type="evidence" value="ECO:0007669"/>
    <property type="project" value="TreeGrafter"/>
</dbReference>
<dbReference type="PANTHER" id="PTHR43047">
    <property type="entry name" value="TWO-COMPONENT HISTIDINE PROTEIN KINASE"/>
    <property type="match status" value="1"/>
</dbReference>
<dbReference type="Gene3D" id="3.30.565.10">
    <property type="entry name" value="Histidine kinase-like ATPase, C-terminal domain"/>
    <property type="match status" value="1"/>
</dbReference>
<keyword evidence="4" id="KW-0597">Phosphoprotein</keyword>
<dbReference type="InterPro" id="IPR004358">
    <property type="entry name" value="Sig_transdc_His_kin-like_C"/>
</dbReference>
<evidence type="ECO:0000256" key="1">
    <source>
        <dbReference type="ARBA" id="ARBA00000085"/>
    </source>
</evidence>
<dbReference type="eggNOG" id="COG3850">
    <property type="taxonomic scope" value="Bacteria"/>
</dbReference>
<dbReference type="GO" id="GO:0009927">
    <property type="term" value="F:histidine phosphotransfer kinase activity"/>
    <property type="evidence" value="ECO:0007669"/>
    <property type="project" value="TreeGrafter"/>
</dbReference>
<dbReference type="AlphaFoldDB" id="B0C7V5"/>
<dbReference type="Pfam" id="PF02518">
    <property type="entry name" value="HATPase_c"/>
    <property type="match status" value="1"/>
</dbReference>
<dbReference type="InterPro" id="IPR005467">
    <property type="entry name" value="His_kinase_dom"/>
</dbReference>
<dbReference type="PANTHER" id="PTHR43047:SF72">
    <property type="entry name" value="OSMOSENSING HISTIDINE PROTEIN KINASE SLN1"/>
    <property type="match status" value="1"/>
</dbReference>
<dbReference type="SUPFAM" id="SSF47384">
    <property type="entry name" value="Homodimeric domain of signal transducing histidine kinase"/>
    <property type="match status" value="1"/>
</dbReference>
<feature type="coiled-coil region" evidence="8">
    <location>
        <begin position="245"/>
        <end position="272"/>
    </location>
</feature>
<sequence>MVSFLKKRLFAPLYVSLTVLILLLLTQEGLSLVVNIQKQRNVNRITQTFKIKRESERLLRAALEEKVALRGYLLNKDKEFLQQYRDGRTAFSTSLDRLSNLLQDDPSLKDNLGDIYTFHSQWEDQFVQPVLSGSFELEDLSQLGSLDTLRGTIDGILLYEKGLLNAQNRRLAHLEWLNQLSFVLSGLSIGVITIGSVGNFGLLRRRMVSPIQHLMKVGQAWKTGQLEVQITHTSEDEMGQLAIILNDMAQDIRNRQEKIQQRNQQLEDLIRTFSHDLRTPLLANRSTLHAMVGGAFGDVSDSFKEILGESQDANDNLIKLVETLLDISRYEAEGSRILNRERLNWHKICDRVTLWIQQSTQDRCHLKTDIKSNLPDAIGDAIEIQRVLLNLVENAVRLSDQGKTIRIEVLSSQPSQVQVAVRDHGPGLKEKDAKHLFRRFSQGTGRQGRAGLGLYLCRQIIEAHGGKIWVESTIGQGATFWFSLPIEASPSLNGTA</sequence>
<reference evidence="12 13" key="1">
    <citation type="journal article" date="2008" name="Proc. Natl. Acad. Sci. U.S.A.">
        <title>Niche adaptation and genome expansion in the chlorophyll d-producing cyanobacterium Acaryochloris marina.</title>
        <authorList>
            <person name="Swingley W.D."/>
            <person name="Chen M."/>
            <person name="Cheung P.C."/>
            <person name="Conrad A.L."/>
            <person name="Dejesa L.C."/>
            <person name="Hao J."/>
            <person name="Honchak B.M."/>
            <person name="Karbach L.E."/>
            <person name="Kurdoglu A."/>
            <person name="Lahiri S."/>
            <person name="Mastrian S.D."/>
            <person name="Miyashita H."/>
            <person name="Page L."/>
            <person name="Ramakrishna P."/>
            <person name="Satoh S."/>
            <person name="Sattley W.M."/>
            <person name="Shimada Y."/>
            <person name="Taylor H.L."/>
            <person name="Tomo T."/>
            <person name="Tsuchiya T."/>
            <person name="Wang Z.T."/>
            <person name="Raymond J."/>
            <person name="Mimuro M."/>
            <person name="Blankenship R.E."/>
            <person name="Touchman J.W."/>
        </authorList>
    </citation>
    <scope>NUCLEOTIDE SEQUENCE [LARGE SCALE GENOMIC DNA]</scope>
    <source>
        <strain evidence="13">MBIC 11017</strain>
    </source>
</reference>
<dbReference type="CDD" id="cd06225">
    <property type="entry name" value="HAMP"/>
    <property type="match status" value="1"/>
</dbReference>
<keyword evidence="7" id="KW-0902">Two-component regulatory system</keyword>
<dbReference type="PROSITE" id="PS50885">
    <property type="entry name" value="HAMP"/>
    <property type="match status" value="1"/>
</dbReference>
<evidence type="ECO:0000256" key="5">
    <source>
        <dbReference type="ARBA" id="ARBA00022679"/>
    </source>
</evidence>
<dbReference type="EMBL" id="CP000828">
    <property type="protein sequence ID" value="ABW26496.1"/>
    <property type="molecule type" value="Genomic_DNA"/>
</dbReference>
<keyword evidence="9" id="KW-1133">Transmembrane helix</keyword>
<gene>
    <name evidence="12" type="ordered locus">AM1_1468</name>
</gene>
<keyword evidence="13" id="KW-1185">Reference proteome</keyword>
<dbReference type="SMART" id="SM00388">
    <property type="entry name" value="HisKA"/>
    <property type="match status" value="1"/>
</dbReference>
<feature type="transmembrane region" description="Helical" evidence="9">
    <location>
        <begin position="180"/>
        <end position="203"/>
    </location>
</feature>
<dbReference type="CDD" id="cd00082">
    <property type="entry name" value="HisKA"/>
    <property type="match status" value="1"/>
</dbReference>
<dbReference type="InterPro" id="IPR003661">
    <property type="entry name" value="HisK_dim/P_dom"/>
</dbReference>
<keyword evidence="6 12" id="KW-0418">Kinase</keyword>
<dbReference type="GO" id="GO:0000155">
    <property type="term" value="F:phosphorelay sensor kinase activity"/>
    <property type="evidence" value="ECO:0007669"/>
    <property type="project" value="InterPro"/>
</dbReference>
<keyword evidence="9" id="KW-0472">Membrane</keyword>
<dbReference type="PRINTS" id="PR00344">
    <property type="entry name" value="BCTRLSENSOR"/>
</dbReference>
<dbReference type="PROSITE" id="PS50109">
    <property type="entry name" value="HIS_KIN"/>
    <property type="match status" value="1"/>
</dbReference>
<dbReference type="InterPro" id="IPR003594">
    <property type="entry name" value="HATPase_dom"/>
</dbReference>
<feature type="domain" description="HAMP" evidence="11">
    <location>
        <begin position="205"/>
        <end position="257"/>
    </location>
</feature>
<keyword evidence="5" id="KW-0808">Transferase</keyword>
<dbReference type="SMART" id="SM00387">
    <property type="entry name" value="HATPase_c"/>
    <property type="match status" value="1"/>
</dbReference>
<dbReference type="InterPro" id="IPR036097">
    <property type="entry name" value="HisK_dim/P_sf"/>
</dbReference>
<dbReference type="FunFam" id="3.30.565.10:FF:000006">
    <property type="entry name" value="Sensor histidine kinase WalK"/>
    <property type="match status" value="1"/>
</dbReference>
<evidence type="ECO:0000256" key="8">
    <source>
        <dbReference type="SAM" id="Coils"/>
    </source>
</evidence>
<dbReference type="Pfam" id="PF00512">
    <property type="entry name" value="HisKA"/>
    <property type="match status" value="1"/>
</dbReference>
<evidence type="ECO:0000259" key="11">
    <source>
        <dbReference type="PROSITE" id="PS50885"/>
    </source>
</evidence>
<evidence type="ECO:0000313" key="12">
    <source>
        <dbReference type="EMBL" id="ABW26496.1"/>
    </source>
</evidence>
<evidence type="ECO:0000256" key="7">
    <source>
        <dbReference type="ARBA" id="ARBA00023012"/>
    </source>
</evidence>
<dbReference type="SMART" id="SM00304">
    <property type="entry name" value="HAMP"/>
    <property type="match status" value="1"/>
</dbReference>
<dbReference type="InterPro" id="IPR036890">
    <property type="entry name" value="HATPase_C_sf"/>
</dbReference>
<accession>B0C7V5</accession>
<dbReference type="HOGENOM" id="CLU_548311_0_0_3"/>
<dbReference type="STRING" id="329726.AM1_1468"/>
<dbReference type="EC" id="2.7.13.3" evidence="3"/>
<name>B0C7V5_ACAM1</name>
<proteinExistence type="predicted"/>
<comment type="catalytic activity">
    <reaction evidence="1">
        <text>ATP + protein L-histidine = ADP + protein N-phospho-L-histidine.</text>
        <dbReference type="EC" id="2.7.13.3"/>
    </reaction>
</comment>
<dbReference type="Pfam" id="PF05227">
    <property type="entry name" value="CHASE3"/>
    <property type="match status" value="1"/>
</dbReference>
<dbReference type="OrthoDB" id="418136at2"/>
<keyword evidence="9" id="KW-0812">Transmembrane</keyword>
<evidence type="ECO:0000256" key="2">
    <source>
        <dbReference type="ARBA" id="ARBA00004370"/>
    </source>
</evidence>
<dbReference type="Pfam" id="PF00672">
    <property type="entry name" value="HAMP"/>
    <property type="match status" value="1"/>
</dbReference>
<dbReference type="Proteomes" id="UP000000268">
    <property type="component" value="Chromosome"/>
</dbReference>